<feature type="compositionally biased region" description="Basic and acidic residues" evidence="1">
    <location>
        <begin position="167"/>
        <end position="193"/>
    </location>
</feature>
<organism evidence="2 3">
    <name type="scientific">Hyaloperonospora arabidopsidis (strain Emoy2)</name>
    <name type="common">Downy mildew agent</name>
    <name type="synonym">Peronospora arabidopsidis</name>
    <dbReference type="NCBI Taxonomy" id="559515"/>
    <lineage>
        <taxon>Eukaryota</taxon>
        <taxon>Sar</taxon>
        <taxon>Stramenopiles</taxon>
        <taxon>Oomycota</taxon>
        <taxon>Peronosporomycetes</taxon>
        <taxon>Peronosporales</taxon>
        <taxon>Peronosporaceae</taxon>
        <taxon>Hyaloperonospora</taxon>
    </lineage>
</organism>
<keyword evidence="3" id="KW-1185">Reference proteome</keyword>
<dbReference type="Proteomes" id="UP000011713">
    <property type="component" value="Unassembled WGS sequence"/>
</dbReference>
<evidence type="ECO:0000313" key="3">
    <source>
        <dbReference type="Proteomes" id="UP000011713"/>
    </source>
</evidence>
<feature type="compositionally biased region" description="Basic and acidic residues" evidence="1">
    <location>
        <begin position="200"/>
        <end position="222"/>
    </location>
</feature>
<dbReference type="InParanoid" id="M4B719"/>
<reference evidence="3" key="1">
    <citation type="journal article" date="2010" name="Science">
        <title>Signatures of adaptation to obligate biotrophy in the Hyaloperonospora arabidopsidis genome.</title>
        <authorList>
            <person name="Baxter L."/>
            <person name="Tripathy S."/>
            <person name="Ishaque N."/>
            <person name="Boot N."/>
            <person name="Cabral A."/>
            <person name="Kemen E."/>
            <person name="Thines M."/>
            <person name="Ah-Fong A."/>
            <person name="Anderson R."/>
            <person name="Badejoko W."/>
            <person name="Bittner-Eddy P."/>
            <person name="Boore J.L."/>
            <person name="Chibucos M.C."/>
            <person name="Coates M."/>
            <person name="Dehal P."/>
            <person name="Delehaunty K."/>
            <person name="Dong S."/>
            <person name="Downton P."/>
            <person name="Dumas B."/>
            <person name="Fabro G."/>
            <person name="Fronick C."/>
            <person name="Fuerstenberg S.I."/>
            <person name="Fulton L."/>
            <person name="Gaulin E."/>
            <person name="Govers F."/>
            <person name="Hughes L."/>
            <person name="Humphray S."/>
            <person name="Jiang R.H."/>
            <person name="Judelson H."/>
            <person name="Kamoun S."/>
            <person name="Kyung K."/>
            <person name="Meijer H."/>
            <person name="Minx P."/>
            <person name="Morris P."/>
            <person name="Nelson J."/>
            <person name="Phuntumart V."/>
            <person name="Qutob D."/>
            <person name="Rehmany A."/>
            <person name="Rougon-Cardoso A."/>
            <person name="Ryden P."/>
            <person name="Torto-Alalibo T."/>
            <person name="Studholme D."/>
            <person name="Wang Y."/>
            <person name="Win J."/>
            <person name="Wood J."/>
            <person name="Clifton S.W."/>
            <person name="Rogers J."/>
            <person name="Van den Ackerveken G."/>
            <person name="Jones J.D."/>
            <person name="McDowell J.M."/>
            <person name="Beynon J."/>
            <person name="Tyler B.M."/>
        </authorList>
    </citation>
    <scope>NUCLEOTIDE SEQUENCE [LARGE SCALE GENOMIC DNA]</scope>
    <source>
        <strain evidence="3">Emoy2</strain>
    </source>
</reference>
<proteinExistence type="predicted"/>
<protein>
    <submittedName>
        <fullName evidence="2">Uncharacterized protein</fullName>
    </submittedName>
</protein>
<dbReference type="EMBL" id="JH598637">
    <property type="status" value="NOT_ANNOTATED_CDS"/>
    <property type="molecule type" value="Genomic_DNA"/>
</dbReference>
<accession>M4B719</accession>
<evidence type="ECO:0000313" key="2">
    <source>
        <dbReference type="EnsemblProtists" id="HpaP802071"/>
    </source>
</evidence>
<sequence>MDKAERLRQTSSPPVGRVATTLFKGMYEELSPLMKKEGRIGWLWMRPYIKSLIQETVDNLVGDDLLLFASTIARLKRGSKRAKAIASLTEIRLYNMWLGQKMTPGLVFDKLKVTENDLLHNTPAFAMLKSYVDFLLLGDFHGIQEANLMTYKRPVIDELNDLRLSSESDNDLRLPSEHEHESDNNPRKREREFGNNPTGKQEREFDNNPTRKREREFDDNLSKRMLFPPISYGYGGRQSP</sequence>
<feature type="region of interest" description="Disordered" evidence="1">
    <location>
        <begin position="167"/>
        <end position="240"/>
    </location>
</feature>
<evidence type="ECO:0000256" key="1">
    <source>
        <dbReference type="SAM" id="MobiDB-lite"/>
    </source>
</evidence>
<dbReference type="HOGENOM" id="CLU_1158269_0_0_1"/>
<dbReference type="EnsemblProtists" id="HpaT802071">
    <property type="protein sequence ID" value="HpaP802071"/>
    <property type="gene ID" value="HpaG802071"/>
</dbReference>
<name>M4B719_HYAAE</name>
<reference evidence="2" key="2">
    <citation type="submission" date="2015-06" db="UniProtKB">
        <authorList>
            <consortium name="EnsemblProtists"/>
        </authorList>
    </citation>
    <scope>IDENTIFICATION</scope>
    <source>
        <strain evidence="2">Emoy2</strain>
    </source>
</reference>
<dbReference type="AlphaFoldDB" id="M4B719"/>
<dbReference type="VEuPathDB" id="FungiDB:HpaG802071"/>